<gene>
    <name evidence="2" type="ORF">EDD68_104145</name>
</gene>
<proteinExistence type="predicted"/>
<keyword evidence="1" id="KW-0472">Membrane</keyword>
<name>A0A4R3ND08_9BACI</name>
<sequence>MIYNVIYSIVFCLGLHSVVPISVCLFKKQLDWYAEVHSVKQIRTCSILFLPLQANPLMHDASEQLAVNSADVLLVAELLGHDMKWSG</sequence>
<accession>A0A4R3ND08</accession>
<keyword evidence="3" id="KW-1185">Reference proteome</keyword>
<dbReference type="AlphaFoldDB" id="A0A4R3ND08"/>
<organism evidence="2 3">
    <name type="scientific">Melghiribacillus thermohalophilus</name>
    <dbReference type="NCBI Taxonomy" id="1324956"/>
    <lineage>
        <taxon>Bacteria</taxon>
        <taxon>Bacillati</taxon>
        <taxon>Bacillota</taxon>
        <taxon>Bacilli</taxon>
        <taxon>Bacillales</taxon>
        <taxon>Bacillaceae</taxon>
        <taxon>Melghiribacillus</taxon>
    </lineage>
</organism>
<comment type="caution">
    <text evidence="2">The sequence shown here is derived from an EMBL/GenBank/DDBJ whole genome shotgun (WGS) entry which is preliminary data.</text>
</comment>
<keyword evidence="1" id="KW-1133">Transmembrane helix</keyword>
<reference evidence="2 3" key="1">
    <citation type="submission" date="2019-03" db="EMBL/GenBank/DDBJ databases">
        <title>Genomic Encyclopedia of Type Strains, Phase IV (KMG-IV): sequencing the most valuable type-strain genomes for metagenomic binning, comparative biology and taxonomic classification.</title>
        <authorList>
            <person name="Goeker M."/>
        </authorList>
    </citation>
    <scope>NUCLEOTIDE SEQUENCE [LARGE SCALE GENOMIC DNA]</scope>
    <source>
        <strain evidence="2 3">DSM 25894</strain>
    </source>
</reference>
<evidence type="ECO:0000256" key="1">
    <source>
        <dbReference type="SAM" id="Phobius"/>
    </source>
</evidence>
<evidence type="ECO:0000313" key="3">
    <source>
        <dbReference type="Proteomes" id="UP000294650"/>
    </source>
</evidence>
<evidence type="ECO:0000313" key="2">
    <source>
        <dbReference type="EMBL" id="TCT25073.1"/>
    </source>
</evidence>
<dbReference type="EMBL" id="SMAN01000004">
    <property type="protein sequence ID" value="TCT25073.1"/>
    <property type="molecule type" value="Genomic_DNA"/>
</dbReference>
<feature type="transmembrane region" description="Helical" evidence="1">
    <location>
        <begin position="6"/>
        <end position="26"/>
    </location>
</feature>
<protein>
    <submittedName>
        <fullName evidence="2">Uncharacterized protein</fullName>
    </submittedName>
</protein>
<dbReference type="Proteomes" id="UP000294650">
    <property type="component" value="Unassembled WGS sequence"/>
</dbReference>
<keyword evidence="1" id="KW-0812">Transmembrane</keyword>